<keyword evidence="3" id="KW-1185">Reference proteome</keyword>
<dbReference type="Proteomes" id="UP001139409">
    <property type="component" value="Unassembled WGS sequence"/>
</dbReference>
<dbReference type="AlphaFoldDB" id="A0A9X1HME4"/>
<gene>
    <name evidence="2" type="ORF">LDX50_00165</name>
</gene>
<protein>
    <submittedName>
        <fullName evidence="2">FixH family protein</fullName>
    </submittedName>
</protein>
<evidence type="ECO:0000313" key="2">
    <source>
        <dbReference type="EMBL" id="MCA6073257.1"/>
    </source>
</evidence>
<sequence>MNWGYKIAISFVIFIGIIVTMVVISMNQDISLVSADYYEQELAYQDQIDRMERTRKLEKQPEIILDRNSGVITIDVFDSTVDSGEILFFRPSDASMDKRVSFPASGKLNIAVNDWEQGLWKVKLSWSVAGDDFYLEEIVNL</sequence>
<organism evidence="2 3">
    <name type="scientific">Fulvivirga sedimenti</name>
    <dbReference type="NCBI Taxonomy" id="2879465"/>
    <lineage>
        <taxon>Bacteria</taxon>
        <taxon>Pseudomonadati</taxon>
        <taxon>Bacteroidota</taxon>
        <taxon>Cytophagia</taxon>
        <taxon>Cytophagales</taxon>
        <taxon>Fulvivirgaceae</taxon>
        <taxon>Fulvivirga</taxon>
    </lineage>
</organism>
<keyword evidence="1" id="KW-0812">Transmembrane</keyword>
<feature type="transmembrane region" description="Helical" evidence="1">
    <location>
        <begin position="7"/>
        <end position="26"/>
    </location>
</feature>
<comment type="caution">
    <text evidence="2">The sequence shown here is derived from an EMBL/GenBank/DDBJ whole genome shotgun (WGS) entry which is preliminary data.</text>
</comment>
<evidence type="ECO:0000256" key="1">
    <source>
        <dbReference type="SAM" id="Phobius"/>
    </source>
</evidence>
<keyword evidence="1" id="KW-1133">Transmembrane helix</keyword>
<proteinExistence type="predicted"/>
<accession>A0A9X1HME4</accession>
<evidence type="ECO:0000313" key="3">
    <source>
        <dbReference type="Proteomes" id="UP001139409"/>
    </source>
</evidence>
<dbReference type="RefSeq" id="WP_225696376.1">
    <property type="nucleotide sequence ID" value="NZ_JAIXNE010000001.1"/>
</dbReference>
<dbReference type="EMBL" id="JAIXNE010000001">
    <property type="protein sequence ID" value="MCA6073257.1"/>
    <property type="molecule type" value="Genomic_DNA"/>
</dbReference>
<dbReference type="InterPro" id="IPR008620">
    <property type="entry name" value="FixH"/>
</dbReference>
<name>A0A9X1HME4_9BACT</name>
<keyword evidence="1" id="KW-0472">Membrane</keyword>
<reference evidence="2" key="1">
    <citation type="submission" date="2021-09" db="EMBL/GenBank/DDBJ databases">
        <title>Fulvivirga sp. isolated from coastal sediment.</title>
        <authorList>
            <person name="Yu H."/>
        </authorList>
    </citation>
    <scope>NUCLEOTIDE SEQUENCE</scope>
    <source>
        <strain evidence="2">1062</strain>
    </source>
</reference>
<dbReference type="Pfam" id="PF05751">
    <property type="entry name" value="FixH"/>
    <property type="match status" value="1"/>
</dbReference>